<dbReference type="Gene3D" id="3.10.129.10">
    <property type="entry name" value="Hotdog Thioesterase"/>
    <property type="match status" value="1"/>
</dbReference>
<feature type="domain" description="HotDog ACOT-type" evidence="4">
    <location>
        <begin position="1"/>
        <end position="102"/>
    </location>
</feature>
<dbReference type="AlphaFoldDB" id="A0A4Q1KF81"/>
<dbReference type="Proteomes" id="UP000290958">
    <property type="component" value="Unassembled WGS sequence"/>
</dbReference>
<dbReference type="Pfam" id="PF03061">
    <property type="entry name" value="4HBT"/>
    <property type="match status" value="1"/>
</dbReference>
<dbReference type="GO" id="GO:0005829">
    <property type="term" value="C:cytosol"/>
    <property type="evidence" value="ECO:0007669"/>
    <property type="project" value="TreeGrafter"/>
</dbReference>
<dbReference type="GO" id="GO:0052816">
    <property type="term" value="F:long-chain fatty acyl-CoA hydrolase activity"/>
    <property type="evidence" value="ECO:0007669"/>
    <property type="project" value="TreeGrafter"/>
</dbReference>
<dbReference type="OrthoDB" id="9801856at2"/>
<protein>
    <submittedName>
        <fullName evidence="5">Acyl-CoA thioesterase</fullName>
    </submittedName>
</protein>
<dbReference type="CDD" id="cd03442">
    <property type="entry name" value="BFIT_BACH"/>
    <property type="match status" value="1"/>
</dbReference>
<evidence type="ECO:0000256" key="3">
    <source>
        <dbReference type="PROSITE-ProRule" id="PRU01106"/>
    </source>
</evidence>
<dbReference type="GO" id="GO:0009062">
    <property type="term" value="P:fatty acid catabolic process"/>
    <property type="evidence" value="ECO:0007669"/>
    <property type="project" value="TreeGrafter"/>
</dbReference>
<organism evidence="5 6">
    <name type="scientific">Sphingobium fluviale</name>
    <dbReference type="NCBI Taxonomy" id="2506423"/>
    <lineage>
        <taxon>Bacteria</taxon>
        <taxon>Pseudomonadati</taxon>
        <taxon>Pseudomonadota</taxon>
        <taxon>Alphaproteobacteria</taxon>
        <taxon>Sphingomonadales</taxon>
        <taxon>Sphingomonadaceae</taxon>
        <taxon>Sphingobium</taxon>
    </lineage>
</organism>
<accession>A0A4Q1KF81</accession>
<evidence type="ECO:0000259" key="4">
    <source>
        <dbReference type="PROSITE" id="PS51770"/>
    </source>
</evidence>
<reference evidence="6" key="1">
    <citation type="submission" date="2019-01" db="EMBL/GenBank/DDBJ databases">
        <title>Cytophagaceae bacterium strain CAR-16.</title>
        <authorList>
            <person name="Chen W.-M."/>
        </authorList>
    </citation>
    <scope>NUCLEOTIDE SEQUENCE [LARGE SCALE GENOMIC DNA]</scope>
    <source>
        <strain evidence="6">CHR27</strain>
    </source>
</reference>
<evidence type="ECO:0000313" key="5">
    <source>
        <dbReference type="EMBL" id="RXR27274.1"/>
    </source>
</evidence>
<name>A0A4Q1KF81_9SPHN</name>
<comment type="caution">
    <text evidence="5">The sequence shown here is derived from an EMBL/GenBank/DDBJ whole genome shotgun (WGS) entry which is preliminary data.</text>
</comment>
<keyword evidence="2 3" id="KW-0378">Hydrolase</keyword>
<dbReference type="PANTHER" id="PTHR11049:SF5">
    <property type="entry name" value="ACYL-COA THIOESTER HYDROLASE YCIA"/>
    <property type="match status" value="1"/>
</dbReference>
<evidence type="ECO:0000256" key="2">
    <source>
        <dbReference type="ARBA" id="ARBA00022801"/>
    </source>
</evidence>
<evidence type="ECO:0000313" key="6">
    <source>
        <dbReference type="Proteomes" id="UP000290958"/>
    </source>
</evidence>
<comment type="similarity">
    <text evidence="1">Belongs to the acyl coenzyme A hydrolase family.</text>
</comment>
<proteinExistence type="inferred from homology"/>
<dbReference type="InterPro" id="IPR006683">
    <property type="entry name" value="Thioestr_dom"/>
</dbReference>
<dbReference type="GO" id="GO:0006637">
    <property type="term" value="P:acyl-CoA metabolic process"/>
    <property type="evidence" value="ECO:0007669"/>
    <property type="project" value="TreeGrafter"/>
</dbReference>
<dbReference type="PROSITE" id="PS51770">
    <property type="entry name" value="HOTDOG_ACOT"/>
    <property type="match status" value="1"/>
</dbReference>
<dbReference type="InterPro" id="IPR029069">
    <property type="entry name" value="HotDog_dom_sf"/>
</dbReference>
<dbReference type="InterPro" id="IPR033120">
    <property type="entry name" value="HOTDOG_ACOT"/>
</dbReference>
<dbReference type="SUPFAM" id="SSF54637">
    <property type="entry name" value="Thioesterase/thiol ester dehydrase-isomerase"/>
    <property type="match status" value="1"/>
</dbReference>
<keyword evidence="6" id="KW-1185">Reference proteome</keyword>
<gene>
    <name evidence="5" type="ORF">EQG66_12280</name>
</gene>
<dbReference type="InterPro" id="IPR040170">
    <property type="entry name" value="Cytosol_ACT"/>
</dbReference>
<dbReference type="EMBL" id="SBKP01000013">
    <property type="protein sequence ID" value="RXR27274.1"/>
    <property type="molecule type" value="Genomic_DNA"/>
</dbReference>
<sequence>MPTDLNPYGGVFGGWIMSQMALGAASLASRHSKGRAILVAASDFTFPAGMLVGEELSVYATLEKSGRTSMTISAEGWRRERDGDDACLTATGCFTFVAVDENNTPRTISSDLGK</sequence>
<dbReference type="PANTHER" id="PTHR11049">
    <property type="entry name" value="ACYL COENZYME A THIOESTER HYDROLASE"/>
    <property type="match status" value="1"/>
</dbReference>
<evidence type="ECO:0000256" key="1">
    <source>
        <dbReference type="ARBA" id="ARBA00010458"/>
    </source>
</evidence>